<protein>
    <submittedName>
        <fullName evidence="1">Uncharacterized protein</fullName>
    </submittedName>
</protein>
<dbReference type="Proteomes" id="UP001054837">
    <property type="component" value="Unassembled WGS sequence"/>
</dbReference>
<comment type="caution">
    <text evidence="1">The sequence shown here is derived from an EMBL/GenBank/DDBJ whole genome shotgun (WGS) entry which is preliminary data.</text>
</comment>
<evidence type="ECO:0000313" key="1">
    <source>
        <dbReference type="EMBL" id="GIY43769.1"/>
    </source>
</evidence>
<reference evidence="1 2" key="1">
    <citation type="submission" date="2021-06" db="EMBL/GenBank/DDBJ databases">
        <title>Caerostris darwini draft genome.</title>
        <authorList>
            <person name="Kono N."/>
            <person name="Arakawa K."/>
        </authorList>
    </citation>
    <scope>NUCLEOTIDE SEQUENCE [LARGE SCALE GENOMIC DNA]</scope>
</reference>
<sequence length="106" mass="12115">MRFKILEVRIYTVQFPTGAQLRNFVDVPLQLSNANNTYSFNTISTHLSPETSATFVEFPNAPTPFKCFLKLKELVPRQNILTTLPSIPPPSPGTEKEMMFKEIIKR</sequence>
<accession>A0AAV4TDL2</accession>
<keyword evidence="2" id="KW-1185">Reference proteome</keyword>
<dbReference type="AlphaFoldDB" id="A0AAV4TDL2"/>
<gene>
    <name evidence="1" type="ORF">CDAR_523061</name>
</gene>
<organism evidence="1 2">
    <name type="scientific">Caerostris darwini</name>
    <dbReference type="NCBI Taxonomy" id="1538125"/>
    <lineage>
        <taxon>Eukaryota</taxon>
        <taxon>Metazoa</taxon>
        <taxon>Ecdysozoa</taxon>
        <taxon>Arthropoda</taxon>
        <taxon>Chelicerata</taxon>
        <taxon>Arachnida</taxon>
        <taxon>Araneae</taxon>
        <taxon>Araneomorphae</taxon>
        <taxon>Entelegynae</taxon>
        <taxon>Araneoidea</taxon>
        <taxon>Araneidae</taxon>
        <taxon>Caerostris</taxon>
    </lineage>
</organism>
<name>A0AAV4TDL2_9ARAC</name>
<proteinExistence type="predicted"/>
<dbReference type="EMBL" id="BPLQ01009397">
    <property type="protein sequence ID" value="GIY43769.1"/>
    <property type="molecule type" value="Genomic_DNA"/>
</dbReference>
<evidence type="ECO:0000313" key="2">
    <source>
        <dbReference type="Proteomes" id="UP001054837"/>
    </source>
</evidence>